<evidence type="ECO:0000256" key="3">
    <source>
        <dbReference type="ARBA" id="ARBA00022737"/>
    </source>
</evidence>
<dbReference type="InterPro" id="IPR011004">
    <property type="entry name" value="Trimer_LpxA-like_sf"/>
</dbReference>
<dbReference type="Gene3D" id="2.160.10.10">
    <property type="entry name" value="Hexapeptide repeat proteins"/>
    <property type="match status" value="1"/>
</dbReference>
<evidence type="ECO:0000256" key="1">
    <source>
        <dbReference type="ARBA" id="ARBA00007274"/>
    </source>
</evidence>
<evidence type="ECO:0000313" key="7">
    <source>
        <dbReference type="Proteomes" id="UP001470230"/>
    </source>
</evidence>
<reference evidence="6 7" key="1">
    <citation type="submission" date="2024-04" db="EMBL/GenBank/DDBJ databases">
        <title>Tritrichomonas musculus Genome.</title>
        <authorList>
            <person name="Alves-Ferreira E."/>
            <person name="Grigg M."/>
            <person name="Lorenzi H."/>
            <person name="Galac M."/>
        </authorList>
    </citation>
    <scope>NUCLEOTIDE SEQUENCE [LARGE SCALE GENOMIC DNA]</scope>
    <source>
        <strain evidence="6 7">EAF2021</strain>
    </source>
</reference>
<evidence type="ECO:0000256" key="4">
    <source>
        <dbReference type="ARBA" id="ARBA00023315"/>
    </source>
</evidence>
<name>A0ABR2KP54_9EUKA</name>
<dbReference type="InterPro" id="IPR018357">
    <property type="entry name" value="Hexapep_transf_CS"/>
</dbReference>
<comment type="caution">
    <text evidence="6">The sequence shown here is derived from an EMBL/GenBank/DDBJ whole genome shotgun (WGS) entry which is preliminary data.</text>
</comment>
<accession>A0ABR2KP54</accession>
<keyword evidence="3" id="KW-0677">Repeat</keyword>
<sequence length="245" mass="28175">MLSAISSKSNKVLFLKNFTKNLLETSECVGTNKEENIKKEKEILYQYERSKQKKVFIPMIPQLLKKQYEYQNKMYEYNNTKATEREKRNKILKEIFCEAGHNCIVETPINSNWGCKHVHLGENVYINSNVTFVDDNEIIIGDNTLIGPNVCFTTAGHPILPSLRLKTYQYNFPIHIGKNVWIGSGVIILPGVKVGDNSVIGAGSVVSRDIPKNCVAYGTPCKVIREINQRDYKYYFRENKLDIWE</sequence>
<dbReference type="Pfam" id="PF12464">
    <property type="entry name" value="Mac"/>
    <property type="match status" value="1"/>
</dbReference>
<dbReference type="InterPro" id="IPR001451">
    <property type="entry name" value="Hexapep"/>
</dbReference>
<keyword evidence="7" id="KW-1185">Reference proteome</keyword>
<keyword evidence="2" id="KW-0808">Transferase</keyword>
<feature type="domain" description="Maltose/galactoside acetyltransferase" evidence="5">
    <location>
        <begin position="51"/>
        <end position="101"/>
    </location>
</feature>
<evidence type="ECO:0000259" key="5">
    <source>
        <dbReference type="SMART" id="SM01266"/>
    </source>
</evidence>
<comment type="similarity">
    <text evidence="1">Belongs to the transferase hexapeptide repeat family.</text>
</comment>
<dbReference type="Pfam" id="PF00132">
    <property type="entry name" value="Hexapep"/>
    <property type="match status" value="1"/>
</dbReference>
<dbReference type="InterPro" id="IPR024688">
    <property type="entry name" value="Mac_dom"/>
</dbReference>
<dbReference type="PANTHER" id="PTHR43017:SF1">
    <property type="entry name" value="ACETYLTRANSFERASE YJL218W-RELATED"/>
    <property type="match status" value="1"/>
</dbReference>
<dbReference type="CDD" id="cd03357">
    <property type="entry name" value="LbH_MAT_GAT"/>
    <property type="match status" value="1"/>
</dbReference>
<dbReference type="PROSITE" id="PS00101">
    <property type="entry name" value="HEXAPEP_TRANSFERASES"/>
    <property type="match status" value="1"/>
</dbReference>
<evidence type="ECO:0000313" key="6">
    <source>
        <dbReference type="EMBL" id="KAK8892905.1"/>
    </source>
</evidence>
<dbReference type="Pfam" id="PF14602">
    <property type="entry name" value="Hexapep_2"/>
    <property type="match status" value="1"/>
</dbReference>
<proteinExistence type="inferred from homology"/>
<protein>
    <recommendedName>
        <fullName evidence="5">Maltose/galactoside acetyltransferase domain-containing protein</fullName>
    </recommendedName>
</protein>
<gene>
    <name evidence="6" type="ORF">M9Y10_030157</name>
</gene>
<dbReference type="SUPFAM" id="SSF51161">
    <property type="entry name" value="Trimeric LpxA-like enzymes"/>
    <property type="match status" value="1"/>
</dbReference>
<dbReference type="InterPro" id="IPR039369">
    <property type="entry name" value="LacA-like"/>
</dbReference>
<keyword evidence="4" id="KW-0012">Acyltransferase</keyword>
<evidence type="ECO:0000256" key="2">
    <source>
        <dbReference type="ARBA" id="ARBA00022679"/>
    </source>
</evidence>
<dbReference type="SMART" id="SM01266">
    <property type="entry name" value="Mac"/>
    <property type="match status" value="1"/>
</dbReference>
<dbReference type="PANTHER" id="PTHR43017">
    <property type="entry name" value="GALACTOSIDE O-ACETYLTRANSFERASE"/>
    <property type="match status" value="1"/>
</dbReference>
<dbReference type="EMBL" id="JAPFFF010000004">
    <property type="protein sequence ID" value="KAK8892905.1"/>
    <property type="molecule type" value="Genomic_DNA"/>
</dbReference>
<organism evidence="6 7">
    <name type="scientific">Tritrichomonas musculus</name>
    <dbReference type="NCBI Taxonomy" id="1915356"/>
    <lineage>
        <taxon>Eukaryota</taxon>
        <taxon>Metamonada</taxon>
        <taxon>Parabasalia</taxon>
        <taxon>Tritrichomonadida</taxon>
        <taxon>Tritrichomonadidae</taxon>
        <taxon>Tritrichomonas</taxon>
    </lineage>
</organism>
<dbReference type="Proteomes" id="UP001470230">
    <property type="component" value="Unassembled WGS sequence"/>
</dbReference>